<gene>
    <name evidence="2" type="ORF">BCUN_1295</name>
</gene>
<dbReference type="EMBL" id="JGYV01000008">
    <property type="protein sequence ID" value="KFI63327.1"/>
    <property type="molecule type" value="Genomic_DNA"/>
</dbReference>
<keyword evidence="1" id="KW-1133">Transmembrane helix</keyword>
<reference evidence="2 3" key="1">
    <citation type="submission" date="2014-03" db="EMBL/GenBank/DDBJ databases">
        <title>Genomics of Bifidobacteria.</title>
        <authorList>
            <person name="Ventura M."/>
            <person name="Milani C."/>
            <person name="Lugli G.A."/>
        </authorList>
    </citation>
    <scope>NUCLEOTIDE SEQUENCE [LARGE SCALE GENOMIC DNA]</scope>
    <source>
        <strain evidence="2 3">LMG 10738</strain>
    </source>
</reference>
<organism evidence="2 3">
    <name type="scientific">Bifidobacterium cuniculi</name>
    <dbReference type="NCBI Taxonomy" id="1688"/>
    <lineage>
        <taxon>Bacteria</taxon>
        <taxon>Bacillati</taxon>
        <taxon>Actinomycetota</taxon>
        <taxon>Actinomycetes</taxon>
        <taxon>Bifidobacteriales</taxon>
        <taxon>Bifidobacteriaceae</taxon>
        <taxon>Bifidobacterium</taxon>
    </lineage>
</organism>
<evidence type="ECO:0000313" key="3">
    <source>
        <dbReference type="Proteomes" id="UP000029067"/>
    </source>
</evidence>
<comment type="caution">
    <text evidence="2">The sequence shown here is derived from an EMBL/GenBank/DDBJ whole genome shotgun (WGS) entry which is preliminary data.</text>
</comment>
<accession>A0A087AX27</accession>
<feature type="transmembrane region" description="Helical" evidence="1">
    <location>
        <begin position="79"/>
        <end position="98"/>
    </location>
</feature>
<evidence type="ECO:0000313" key="2">
    <source>
        <dbReference type="EMBL" id="KFI63327.1"/>
    </source>
</evidence>
<keyword evidence="1" id="KW-0812">Transmembrane</keyword>
<evidence type="ECO:0000256" key="1">
    <source>
        <dbReference type="SAM" id="Phobius"/>
    </source>
</evidence>
<sequence>MRNNPNITRLLDEANQECRLAFAASRPDCEAMRNRVRHHELVEPLPNCFTAANTWAQLSPTDRTMRLARTVQEKYPTRIFAGVTAAVILGFWVGWGALDGTIHCTVPSGRVPGARNSPIVYHARRGASILTVDGLRVTDHIHTLIDCALILPFCHALGVFDSALRLGVQPARILAECGRQRRDCSRVHRLLHHADPCSENGGESWVRATIIELGFARPQLQVELRDPQTGKCYRVDFLWVLPDGTLVVLEYDGLEKYTSERMKGGSSTAQRVVDERERDAALTRCGVVRIAHVFHRDVANRRRFIYVLSSLGVPTAIG</sequence>
<dbReference type="AlphaFoldDB" id="A0A087AX27"/>
<name>A0A087AX27_9BIFI</name>
<keyword evidence="3" id="KW-1185">Reference proteome</keyword>
<keyword evidence="1" id="KW-0472">Membrane</keyword>
<evidence type="ECO:0008006" key="4">
    <source>
        <dbReference type="Google" id="ProtNLM"/>
    </source>
</evidence>
<dbReference type="eggNOG" id="COG5340">
    <property type="taxonomic scope" value="Bacteria"/>
</dbReference>
<dbReference type="Proteomes" id="UP000029067">
    <property type="component" value="Unassembled WGS sequence"/>
</dbReference>
<protein>
    <recommendedName>
        <fullName evidence="4">CTP synthase</fullName>
    </recommendedName>
</protein>
<proteinExistence type="predicted"/>
<dbReference type="STRING" id="1688.BCUN_1295"/>